<reference evidence="2" key="1">
    <citation type="submission" date="2022-11" db="UniProtKB">
        <authorList>
            <consortium name="WormBaseParasite"/>
        </authorList>
    </citation>
    <scope>IDENTIFICATION</scope>
</reference>
<dbReference type="Proteomes" id="UP000887580">
    <property type="component" value="Unplaced"/>
</dbReference>
<evidence type="ECO:0000313" key="1">
    <source>
        <dbReference type="Proteomes" id="UP000887580"/>
    </source>
</evidence>
<name>A0AC35FPE0_9BILA</name>
<proteinExistence type="predicted"/>
<evidence type="ECO:0000313" key="2">
    <source>
        <dbReference type="WBParaSite" id="PS1159_v2.g19468.t1"/>
    </source>
</evidence>
<dbReference type="WBParaSite" id="PS1159_v2.g19468.t1">
    <property type="protein sequence ID" value="PS1159_v2.g19468.t1"/>
    <property type="gene ID" value="PS1159_v2.g19468"/>
</dbReference>
<organism evidence="1 2">
    <name type="scientific">Panagrolaimus sp. PS1159</name>
    <dbReference type="NCBI Taxonomy" id="55785"/>
    <lineage>
        <taxon>Eukaryota</taxon>
        <taxon>Metazoa</taxon>
        <taxon>Ecdysozoa</taxon>
        <taxon>Nematoda</taxon>
        <taxon>Chromadorea</taxon>
        <taxon>Rhabditida</taxon>
        <taxon>Tylenchina</taxon>
        <taxon>Panagrolaimomorpha</taxon>
        <taxon>Panagrolaimoidea</taxon>
        <taxon>Panagrolaimidae</taxon>
        <taxon>Panagrolaimus</taxon>
    </lineage>
</organism>
<protein>
    <submittedName>
        <fullName evidence="2">Uncharacterized protein</fullName>
    </submittedName>
</protein>
<accession>A0AC35FPE0</accession>
<sequence>MFNFFITLGIPLGAIAGLFAGYEPFTDAEIWYGGHLFSILPLLTSFTYGLLFFRDPLSTLILKGNDEKAIKSAKHYYGDFRAGFALAETYDRIKIKPSIPTPITIWSDKIALKALFLSVLVNFVAGFSGDRFSWIFLYRYLTATNKSYENEITLLLSLTVMTFLGAINSFTFFNKCERKHLLIVTAALASITELLFGVFWQFVAIMDIEGYRSLIGAMLRSFQNLFLTTGLNSVALFVSTDLAFSGNKSILLSISFTVRAITTAFHPLIIGHLYDLSPLASSILTVIPLIGFSIFVGLRFPRLQSLTPYQILQSFGYTLNLEATFDEIQYVRKNMNKLWQNPK</sequence>